<name>A0A243ALB4_BACTU</name>
<dbReference type="RefSeq" id="WP_088031166.1">
    <property type="nucleotide sequence ID" value="NZ_NFDG01000038.1"/>
</dbReference>
<organism evidence="1 2">
    <name type="scientific">Bacillus thuringiensis serovar navarrensis</name>
    <dbReference type="NCBI Taxonomy" id="339658"/>
    <lineage>
        <taxon>Bacteria</taxon>
        <taxon>Bacillati</taxon>
        <taxon>Bacillota</taxon>
        <taxon>Bacilli</taxon>
        <taxon>Bacillales</taxon>
        <taxon>Bacillaceae</taxon>
        <taxon>Bacillus</taxon>
        <taxon>Bacillus cereus group</taxon>
    </lineage>
</organism>
<comment type="caution">
    <text evidence="1">The sequence shown here is derived from an EMBL/GenBank/DDBJ whole genome shotgun (WGS) entry which is preliminary data.</text>
</comment>
<dbReference type="Proteomes" id="UP000194860">
    <property type="component" value="Unassembled WGS sequence"/>
</dbReference>
<accession>A0A243ALB4</accession>
<reference evidence="1 2" key="1">
    <citation type="submission" date="2016-10" db="EMBL/GenBank/DDBJ databases">
        <title>Comparative genomics of Bacillus thuringiensis reveals a path to pathogens against multiple invertebrate hosts.</title>
        <authorList>
            <person name="Zheng J."/>
            <person name="Gao Q."/>
            <person name="Liu H."/>
            <person name="Peng D."/>
            <person name="Ruan L."/>
            <person name="Sun M."/>
        </authorList>
    </citation>
    <scope>NUCLEOTIDE SEQUENCE [LARGE SCALE GENOMIC DNA]</scope>
    <source>
        <strain evidence="1">BGSC 4BM1</strain>
    </source>
</reference>
<sequence>MWQEKVLKELIIKMIEADRENLKLISALMDLDIHVENKAFFSIYKILKEIIDLEFLLQTTESYEKEEITVQQLGDILYGHIEKNKANKV</sequence>
<proteinExistence type="predicted"/>
<evidence type="ECO:0000313" key="2">
    <source>
        <dbReference type="Proteomes" id="UP000194860"/>
    </source>
</evidence>
<evidence type="ECO:0000313" key="1">
    <source>
        <dbReference type="EMBL" id="OTY26734.1"/>
    </source>
</evidence>
<gene>
    <name evidence="1" type="ORF">BK732_05170</name>
</gene>
<dbReference type="AlphaFoldDB" id="A0A243ALB4"/>
<dbReference type="EMBL" id="NFDG01000038">
    <property type="protein sequence ID" value="OTY26734.1"/>
    <property type="molecule type" value="Genomic_DNA"/>
</dbReference>
<protein>
    <submittedName>
        <fullName evidence="1">Uncharacterized protein</fullName>
    </submittedName>
</protein>
<dbReference type="GeneID" id="66267700"/>